<dbReference type="InterPro" id="IPR005225">
    <property type="entry name" value="Small_GTP-bd"/>
</dbReference>
<dbReference type="InterPro" id="IPR030388">
    <property type="entry name" value="G_ERA_dom"/>
</dbReference>
<dbReference type="CDD" id="cd22534">
    <property type="entry name" value="KH-II_Era"/>
    <property type="match status" value="1"/>
</dbReference>
<feature type="binding site" evidence="8">
    <location>
        <begin position="15"/>
        <end position="22"/>
    </location>
    <ligand>
        <name>GTP</name>
        <dbReference type="ChEBI" id="CHEBI:37565"/>
    </ligand>
</feature>
<dbReference type="SUPFAM" id="SSF54814">
    <property type="entry name" value="Prokaryotic type KH domain (KH-domain type II)"/>
    <property type="match status" value="1"/>
</dbReference>
<feature type="region of interest" description="G4" evidence="9">
    <location>
        <begin position="124"/>
        <end position="127"/>
    </location>
</feature>
<dbReference type="GO" id="GO:0005829">
    <property type="term" value="C:cytosol"/>
    <property type="evidence" value="ECO:0007669"/>
    <property type="project" value="TreeGrafter"/>
</dbReference>
<sequence length="303" mass="34489">MSKKVHKSGFVALIGRPNVGKSTLMNYLIGQKVAIMSDKPQTTRNQIRGVLTNEEGQIVFLDTPGIHKPQSRLGEWLVKTAQNTLAEVDLVLFLVDAGEGLGAGDRYIMENLKGVRTPVFLVVNKIDQVHPDKLFPIIDEYRKIHDFTEIVPISALKGNNTNTLTNVIFEHLQEGPAYYPADQVTDHPERFIVGELVREKVLELTKEEIPHSVAVVVEEMSIRENQQTIYIRAEIYTERTSQKGILIGKQGALLKEVGKRARAEIEPLLGYKVFLDLWVKVKKDWRNADFYIRQFGYRDEDYS</sequence>
<keyword evidence="7 8" id="KW-0472">Membrane</keyword>
<dbReference type="Gene3D" id="3.30.300.20">
    <property type="match status" value="1"/>
</dbReference>
<dbReference type="Pfam" id="PF07650">
    <property type="entry name" value="KH_2"/>
    <property type="match status" value="1"/>
</dbReference>
<keyword evidence="8" id="KW-1003">Cell membrane</keyword>
<evidence type="ECO:0000256" key="9">
    <source>
        <dbReference type="PROSITE-ProRule" id="PRU01050"/>
    </source>
</evidence>
<protein>
    <recommendedName>
        <fullName evidence="2 8">GTPase Era</fullName>
    </recommendedName>
</protein>
<dbReference type="NCBIfam" id="TIGR00231">
    <property type="entry name" value="small_GTP"/>
    <property type="match status" value="1"/>
</dbReference>
<evidence type="ECO:0000259" key="11">
    <source>
        <dbReference type="PROSITE" id="PS50823"/>
    </source>
</evidence>
<dbReference type="PANTHER" id="PTHR42698">
    <property type="entry name" value="GTPASE ERA"/>
    <property type="match status" value="1"/>
</dbReference>
<dbReference type="RefSeq" id="WP_243649517.1">
    <property type="nucleotide sequence ID" value="NZ_SLXV01000035.1"/>
</dbReference>
<accession>A0A4R2RYM7</accession>
<dbReference type="CDD" id="cd04163">
    <property type="entry name" value="Era"/>
    <property type="match status" value="1"/>
</dbReference>
<evidence type="ECO:0000256" key="7">
    <source>
        <dbReference type="ARBA" id="ARBA00023136"/>
    </source>
</evidence>
<comment type="function">
    <text evidence="8">An essential GTPase that binds both GDP and GTP, with rapid nucleotide exchange. Plays a role in 16S rRNA processing and 30S ribosomal subunit biogenesis and possibly also in cell cycle regulation and energy metabolism.</text>
</comment>
<dbReference type="Pfam" id="PF01926">
    <property type="entry name" value="MMR_HSR1"/>
    <property type="match status" value="1"/>
</dbReference>
<dbReference type="PROSITE" id="PS51713">
    <property type="entry name" value="G_ERA"/>
    <property type="match status" value="1"/>
</dbReference>
<feature type="binding site" evidence="8">
    <location>
        <begin position="62"/>
        <end position="66"/>
    </location>
    <ligand>
        <name>GTP</name>
        <dbReference type="ChEBI" id="CHEBI:37565"/>
    </ligand>
</feature>
<dbReference type="PRINTS" id="PR00326">
    <property type="entry name" value="GTP1OBG"/>
</dbReference>
<dbReference type="GO" id="GO:0005886">
    <property type="term" value="C:plasma membrane"/>
    <property type="evidence" value="ECO:0007669"/>
    <property type="project" value="UniProtKB-SubCell"/>
</dbReference>
<keyword evidence="4 8" id="KW-0547">Nucleotide-binding</keyword>
<dbReference type="GO" id="GO:0005525">
    <property type="term" value="F:GTP binding"/>
    <property type="evidence" value="ECO:0007669"/>
    <property type="project" value="UniProtKB-UniRule"/>
</dbReference>
<feature type="region of interest" description="G3" evidence="9">
    <location>
        <begin position="62"/>
        <end position="65"/>
    </location>
</feature>
<dbReference type="GO" id="GO:0003924">
    <property type="term" value="F:GTPase activity"/>
    <property type="evidence" value="ECO:0007669"/>
    <property type="project" value="UniProtKB-UniRule"/>
</dbReference>
<keyword evidence="6 8" id="KW-0342">GTP-binding</keyword>
<feature type="region of interest" description="G2" evidence="9">
    <location>
        <begin position="41"/>
        <end position="45"/>
    </location>
</feature>
<dbReference type="EMBL" id="SLXV01000035">
    <property type="protein sequence ID" value="TCP65111.1"/>
    <property type="molecule type" value="Genomic_DNA"/>
</dbReference>
<feature type="region of interest" description="G1" evidence="9">
    <location>
        <begin position="15"/>
        <end position="22"/>
    </location>
</feature>
<evidence type="ECO:0000256" key="1">
    <source>
        <dbReference type="ARBA" id="ARBA00007921"/>
    </source>
</evidence>
<dbReference type="GO" id="GO:0000028">
    <property type="term" value="P:ribosomal small subunit assembly"/>
    <property type="evidence" value="ECO:0007669"/>
    <property type="project" value="TreeGrafter"/>
</dbReference>
<evidence type="ECO:0000256" key="10">
    <source>
        <dbReference type="RuleBase" id="RU003761"/>
    </source>
</evidence>
<feature type="binding site" evidence="8">
    <location>
        <begin position="124"/>
        <end position="127"/>
    </location>
    <ligand>
        <name>GTP</name>
        <dbReference type="ChEBI" id="CHEBI:37565"/>
    </ligand>
</feature>
<feature type="domain" description="Era-type G" evidence="12">
    <location>
        <begin position="7"/>
        <end position="174"/>
    </location>
</feature>
<dbReference type="InterPro" id="IPR004044">
    <property type="entry name" value="KH_dom_type_2"/>
</dbReference>
<name>A0A4R2RYM7_9BACL</name>
<evidence type="ECO:0000256" key="8">
    <source>
        <dbReference type="HAMAP-Rule" id="MF_00367"/>
    </source>
</evidence>
<feature type="region of interest" description="G5" evidence="9">
    <location>
        <begin position="153"/>
        <end position="155"/>
    </location>
</feature>
<evidence type="ECO:0000313" key="13">
    <source>
        <dbReference type="EMBL" id="TCP65111.1"/>
    </source>
</evidence>
<organism evidence="13 14">
    <name type="scientific">Baia soyae</name>
    <dbReference type="NCBI Taxonomy" id="1544746"/>
    <lineage>
        <taxon>Bacteria</taxon>
        <taxon>Bacillati</taxon>
        <taxon>Bacillota</taxon>
        <taxon>Bacilli</taxon>
        <taxon>Bacillales</taxon>
        <taxon>Thermoactinomycetaceae</taxon>
        <taxon>Baia</taxon>
    </lineage>
</organism>
<dbReference type="PROSITE" id="PS50823">
    <property type="entry name" value="KH_TYPE_2"/>
    <property type="match status" value="1"/>
</dbReference>
<dbReference type="InterPro" id="IPR006073">
    <property type="entry name" value="GTP-bd"/>
</dbReference>
<dbReference type="AlphaFoldDB" id="A0A4R2RYM7"/>
<evidence type="ECO:0000256" key="4">
    <source>
        <dbReference type="ARBA" id="ARBA00022741"/>
    </source>
</evidence>
<keyword evidence="8" id="KW-0699">rRNA-binding</keyword>
<evidence type="ECO:0000256" key="2">
    <source>
        <dbReference type="ARBA" id="ARBA00020484"/>
    </source>
</evidence>
<proteinExistence type="inferred from homology"/>
<comment type="subcellular location">
    <subcellularLocation>
        <location evidence="8">Cytoplasm</location>
    </subcellularLocation>
    <subcellularLocation>
        <location evidence="8">Cell membrane</location>
        <topology evidence="8">Peripheral membrane protein</topology>
    </subcellularLocation>
</comment>
<dbReference type="InterPro" id="IPR027417">
    <property type="entry name" value="P-loop_NTPase"/>
</dbReference>
<dbReference type="Proteomes" id="UP000294746">
    <property type="component" value="Unassembled WGS sequence"/>
</dbReference>
<reference evidence="13 14" key="1">
    <citation type="submission" date="2019-03" db="EMBL/GenBank/DDBJ databases">
        <title>Genomic Encyclopedia of Type Strains, Phase IV (KMG-IV): sequencing the most valuable type-strain genomes for metagenomic binning, comparative biology and taxonomic classification.</title>
        <authorList>
            <person name="Goeker M."/>
        </authorList>
    </citation>
    <scope>NUCLEOTIDE SEQUENCE [LARGE SCALE GENOMIC DNA]</scope>
    <source>
        <strain evidence="13 14">DSM 46831</strain>
    </source>
</reference>
<keyword evidence="5 8" id="KW-0694">RNA-binding</keyword>
<dbReference type="InterPro" id="IPR005662">
    <property type="entry name" value="GTPase_Era-like"/>
</dbReference>
<dbReference type="HAMAP" id="MF_00367">
    <property type="entry name" value="GTPase_Era"/>
    <property type="match status" value="1"/>
</dbReference>
<dbReference type="Gene3D" id="3.40.50.300">
    <property type="entry name" value="P-loop containing nucleotide triphosphate hydrolases"/>
    <property type="match status" value="1"/>
</dbReference>
<evidence type="ECO:0000256" key="6">
    <source>
        <dbReference type="ARBA" id="ARBA00023134"/>
    </source>
</evidence>
<evidence type="ECO:0000259" key="12">
    <source>
        <dbReference type="PROSITE" id="PS51713"/>
    </source>
</evidence>
<evidence type="ECO:0000256" key="3">
    <source>
        <dbReference type="ARBA" id="ARBA00022517"/>
    </source>
</evidence>
<comment type="subunit">
    <text evidence="8">Monomer.</text>
</comment>
<keyword evidence="8" id="KW-0963">Cytoplasm</keyword>
<dbReference type="NCBIfam" id="TIGR00436">
    <property type="entry name" value="era"/>
    <property type="match status" value="1"/>
</dbReference>
<gene>
    <name evidence="8" type="primary">era</name>
    <name evidence="13" type="ORF">EDD57_13515</name>
</gene>
<feature type="domain" description="KH type-2" evidence="11">
    <location>
        <begin position="205"/>
        <end position="283"/>
    </location>
</feature>
<comment type="similarity">
    <text evidence="1 8 9 10">Belongs to the TRAFAC class TrmE-Era-EngA-EngB-Septin-like GTPase superfamily. Era GTPase family.</text>
</comment>
<evidence type="ECO:0000256" key="5">
    <source>
        <dbReference type="ARBA" id="ARBA00022884"/>
    </source>
</evidence>
<dbReference type="GO" id="GO:0043024">
    <property type="term" value="F:ribosomal small subunit binding"/>
    <property type="evidence" value="ECO:0007669"/>
    <property type="project" value="TreeGrafter"/>
</dbReference>
<dbReference type="FunFam" id="3.40.50.300:FF:000094">
    <property type="entry name" value="GTPase Era"/>
    <property type="match status" value="1"/>
</dbReference>
<dbReference type="PANTHER" id="PTHR42698:SF1">
    <property type="entry name" value="GTPASE ERA, MITOCHONDRIAL"/>
    <property type="match status" value="1"/>
</dbReference>
<dbReference type="FunFam" id="3.30.300.20:FF:000003">
    <property type="entry name" value="GTPase Era"/>
    <property type="match status" value="1"/>
</dbReference>
<dbReference type="SUPFAM" id="SSF52540">
    <property type="entry name" value="P-loop containing nucleoside triphosphate hydrolases"/>
    <property type="match status" value="1"/>
</dbReference>
<dbReference type="InterPro" id="IPR015946">
    <property type="entry name" value="KH_dom-like_a/b"/>
</dbReference>
<dbReference type="GO" id="GO:0070181">
    <property type="term" value="F:small ribosomal subunit rRNA binding"/>
    <property type="evidence" value="ECO:0007669"/>
    <property type="project" value="UniProtKB-UniRule"/>
</dbReference>
<keyword evidence="3 8" id="KW-0690">Ribosome biogenesis</keyword>
<dbReference type="InterPro" id="IPR009019">
    <property type="entry name" value="KH_sf_prok-type"/>
</dbReference>
<keyword evidence="14" id="KW-1185">Reference proteome</keyword>
<evidence type="ECO:0000313" key="14">
    <source>
        <dbReference type="Proteomes" id="UP000294746"/>
    </source>
</evidence>
<comment type="caution">
    <text evidence="13">The sequence shown here is derived from an EMBL/GenBank/DDBJ whole genome shotgun (WGS) entry which is preliminary data.</text>
</comment>
<dbReference type="NCBIfam" id="NF000908">
    <property type="entry name" value="PRK00089.1"/>
    <property type="match status" value="1"/>
</dbReference>